<name>X1ESQ5_9ZZZZ</name>
<evidence type="ECO:0000313" key="1">
    <source>
        <dbReference type="EMBL" id="GAH11663.1"/>
    </source>
</evidence>
<organism evidence="1">
    <name type="scientific">marine sediment metagenome</name>
    <dbReference type="NCBI Taxonomy" id="412755"/>
    <lineage>
        <taxon>unclassified sequences</taxon>
        <taxon>metagenomes</taxon>
        <taxon>ecological metagenomes</taxon>
    </lineage>
</organism>
<protein>
    <submittedName>
        <fullName evidence="1">Uncharacterized protein</fullName>
    </submittedName>
</protein>
<reference evidence="1" key="1">
    <citation type="journal article" date="2014" name="Front. Microbiol.">
        <title>High frequency of phylogenetically diverse reductive dehalogenase-homologous genes in deep subseafloor sedimentary metagenomes.</title>
        <authorList>
            <person name="Kawai M."/>
            <person name="Futagami T."/>
            <person name="Toyoda A."/>
            <person name="Takaki Y."/>
            <person name="Nishi S."/>
            <person name="Hori S."/>
            <person name="Arai W."/>
            <person name="Tsubouchi T."/>
            <person name="Morono Y."/>
            <person name="Uchiyama I."/>
            <person name="Ito T."/>
            <person name="Fujiyama A."/>
            <person name="Inagaki F."/>
            <person name="Takami H."/>
        </authorList>
    </citation>
    <scope>NUCLEOTIDE SEQUENCE</scope>
    <source>
        <strain evidence="1">Expedition CK06-06</strain>
    </source>
</reference>
<feature type="non-terminal residue" evidence="1">
    <location>
        <position position="1"/>
    </location>
</feature>
<gene>
    <name evidence="1" type="ORF">S01H4_59846</name>
</gene>
<sequence>LPIVIFIMLIFPNIVFTAWLDRADVGYMNTLSPNSVNSNPT</sequence>
<accession>X1ESQ5</accession>
<dbReference type="AlphaFoldDB" id="X1ESQ5"/>
<dbReference type="EMBL" id="BART01035164">
    <property type="protein sequence ID" value="GAH11663.1"/>
    <property type="molecule type" value="Genomic_DNA"/>
</dbReference>
<proteinExistence type="predicted"/>
<comment type="caution">
    <text evidence="1">The sequence shown here is derived from an EMBL/GenBank/DDBJ whole genome shotgun (WGS) entry which is preliminary data.</text>
</comment>